<feature type="region of interest" description="Disordered" evidence="1">
    <location>
        <begin position="66"/>
        <end position="103"/>
    </location>
</feature>
<proteinExistence type="predicted"/>
<accession>A0A0B6ZKS8</accession>
<dbReference type="EMBL" id="HACG01022122">
    <property type="protein sequence ID" value="CEK68987.1"/>
    <property type="molecule type" value="Transcribed_RNA"/>
</dbReference>
<name>A0A0B6ZKS8_9EUPU</name>
<evidence type="ECO:0000313" key="2">
    <source>
        <dbReference type="EMBL" id="CEK68987.1"/>
    </source>
</evidence>
<evidence type="ECO:0000256" key="1">
    <source>
        <dbReference type="SAM" id="MobiDB-lite"/>
    </source>
</evidence>
<gene>
    <name evidence="2" type="primary">ORF68510</name>
</gene>
<feature type="compositionally biased region" description="Polar residues" evidence="1">
    <location>
        <begin position="92"/>
        <end position="102"/>
    </location>
</feature>
<feature type="compositionally biased region" description="Basic and acidic residues" evidence="1">
    <location>
        <begin position="1"/>
        <end position="12"/>
    </location>
</feature>
<protein>
    <submittedName>
        <fullName evidence="2">Uncharacterized protein</fullName>
    </submittedName>
</protein>
<dbReference type="AlphaFoldDB" id="A0A0B6ZKS8"/>
<sequence>KKCVTMDKETKRTPLMSPSGEKTTAETPLDKNCQQLSRTKTKKVRNSNINYEPELSNQTERAKTISNRAMPSNTSQLSPTRASPLTEGRATARQSQAANDSSLIKYRFL</sequence>
<feature type="compositionally biased region" description="Polar residues" evidence="1">
    <location>
        <begin position="66"/>
        <end position="83"/>
    </location>
</feature>
<feature type="region of interest" description="Disordered" evidence="1">
    <location>
        <begin position="1"/>
        <end position="42"/>
    </location>
</feature>
<reference evidence="2" key="1">
    <citation type="submission" date="2014-12" db="EMBL/GenBank/DDBJ databases">
        <title>Insight into the proteome of Arion vulgaris.</title>
        <authorList>
            <person name="Aradska J."/>
            <person name="Bulat T."/>
            <person name="Smidak R."/>
            <person name="Sarate P."/>
            <person name="Gangsoo J."/>
            <person name="Sialana F."/>
            <person name="Bilban M."/>
            <person name="Lubec G."/>
        </authorList>
    </citation>
    <scope>NUCLEOTIDE SEQUENCE</scope>
    <source>
        <tissue evidence="2">Skin</tissue>
    </source>
</reference>
<feature type="compositionally biased region" description="Polar residues" evidence="1">
    <location>
        <begin position="20"/>
        <end position="38"/>
    </location>
</feature>
<feature type="non-terminal residue" evidence="2">
    <location>
        <position position="1"/>
    </location>
</feature>
<organism evidence="2">
    <name type="scientific">Arion vulgaris</name>
    <dbReference type="NCBI Taxonomy" id="1028688"/>
    <lineage>
        <taxon>Eukaryota</taxon>
        <taxon>Metazoa</taxon>
        <taxon>Spiralia</taxon>
        <taxon>Lophotrochozoa</taxon>
        <taxon>Mollusca</taxon>
        <taxon>Gastropoda</taxon>
        <taxon>Heterobranchia</taxon>
        <taxon>Euthyneura</taxon>
        <taxon>Panpulmonata</taxon>
        <taxon>Eupulmonata</taxon>
        <taxon>Stylommatophora</taxon>
        <taxon>Helicina</taxon>
        <taxon>Arionoidea</taxon>
        <taxon>Arionidae</taxon>
        <taxon>Arion</taxon>
    </lineage>
</organism>